<comment type="caution">
    <text evidence="1">The sequence shown here is derived from an EMBL/GenBank/DDBJ whole genome shotgun (WGS) entry which is preliminary data.</text>
</comment>
<sequence length="94" mass="10159">MAAKQVALTAGPLFSTTRPLLQEYVVIIKDRPNTSRAGLPSYGRICPQQTLIGDILGDPKLLSRGGHSSFNAQGTLIACRAESSEAVRQNLQRH</sequence>
<gene>
    <name evidence="1" type="ORF">PENARI_c056G07626</name>
</gene>
<dbReference type="EMBL" id="LXJU01000056">
    <property type="protein sequence ID" value="OGE47189.1"/>
    <property type="molecule type" value="Genomic_DNA"/>
</dbReference>
<protein>
    <submittedName>
        <fullName evidence="1">Uncharacterized protein</fullName>
    </submittedName>
</protein>
<feature type="non-terminal residue" evidence="1">
    <location>
        <position position="94"/>
    </location>
</feature>
<dbReference type="AlphaFoldDB" id="A0A1F5L2K0"/>
<organism evidence="1 2">
    <name type="scientific">Penicillium arizonense</name>
    <dbReference type="NCBI Taxonomy" id="1835702"/>
    <lineage>
        <taxon>Eukaryota</taxon>
        <taxon>Fungi</taxon>
        <taxon>Dikarya</taxon>
        <taxon>Ascomycota</taxon>
        <taxon>Pezizomycotina</taxon>
        <taxon>Eurotiomycetes</taxon>
        <taxon>Eurotiomycetidae</taxon>
        <taxon>Eurotiales</taxon>
        <taxon>Aspergillaceae</taxon>
        <taxon>Penicillium</taxon>
    </lineage>
</organism>
<dbReference type="GeneID" id="34582227"/>
<evidence type="ECO:0000313" key="1">
    <source>
        <dbReference type="EMBL" id="OGE47189.1"/>
    </source>
</evidence>
<dbReference type="RefSeq" id="XP_022482651.1">
    <property type="nucleotide sequence ID" value="XM_022637493.1"/>
</dbReference>
<reference evidence="1 2" key="1">
    <citation type="journal article" date="2016" name="Sci. Rep.">
        <title>Penicillium arizonense, a new, genome sequenced fungal species, reveals a high chemical diversity in secreted metabolites.</title>
        <authorList>
            <person name="Grijseels S."/>
            <person name="Nielsen J.C."/>
            <person name="Randelovic M."/>
            <person name="Nielsen J."/>
            <person name="Nielsen K.F."/>
            <person name="Workman M."/>
            <person name="Frisvad J.C."/>
        </authorList>
    </citation>
    <scope>NUCLEOTIDE SEQUENCE [LARGE SCALE GENOMIC DNA]</scope>
    <source>
        <strain evidence="1 2">CBS 141311</strain>
    </source>
</reference>
<evidence type="ECO:0000313" key="2">
    <source>
        <dbReference type="Proteomes" id="UP000177622"/>
    </source>
</evidence>
<dbReference type="Proteomes" id="UP000177622">
    <property type="component" value="Unassembled WGS sequence"/>
</dbReference>
<proteinExistence type="predicted"/>
<name>A0A1F5L2K0_PENAI</name>
<keyword evidence="2" id="KW-1185">Reference proteome</keyword>
<accession>A0A1F5L2K0</accession>